<dbReference type="PANTHER" id="PTHR10890">
    <property type="entry name" value="CYSTEINYL-TRNA SYNTHETASE"/>
    <property type="match status" value="1"/>
</dbReference>
<dbReference type="GO" id="GO:0004817">
    <property type="term" value="F:cysteine-tRNA ligase activity"/>
    <property type="evidence" value="ECO:0007669"/>
    <property type="project" value="UniProtKB-EC"/>
</dbReference>
<dbReference type="Pfam" id="PF09190">
    <property type="entry name" value="DALR_2"/>
    <property type="match status" value="1"/>
</dbReference>
<dbReference type="SUPFAM" id="SSF52374">
    <property type="entry name" value="Nucleotidylyl transferase"/>
    <property type="match status" value="1"/>
</dbReference>
<evidence type="ECO:0000256" key="10">
    <source>
        <dbReference type="ARBA" id="ARBA00022840"/>
    </source>
</evidence>
<comment type="cofactor">
    <cofactor evidence="1">
        <name>Zn(2+)</name>
        <dbReference type="ChEBI" id="CHEBI:29105"/>
    </cofactor>
</comment>
<keyword evidence="6" id="KW-0436">Ligase</keyword>
<evidence type="ECO:0000256" key="7">
    <source>
        <dbReference type="ARBA" id="ARBA00022723"/>
    </source>
</evidence>
<evidence type="ECO:0000256" key="3">
    <source>
        <dbReference type="ARBA" id="ARBA00005594"/>
    </source>
</evidence>
<evidence type="ECO:0000256" key="2">
    <source>
        <dbReference type="ARBA" id="ARBA00004496"/>
    </source>
</evidence>
<reference evidence="15" key="1">
    <citation type="submission" date="2018-05" db="EMBL/GenBank/DDBJ databases">
        <authorList>
            <person name="Lanie J.A."/>
            <person name="Ng W.-L."/>
            <person name="Kazmierczak K.M."/>
            <person name="Andrzejewski T.M."/>
            <person name="Davidsen T.M."/>
            <person name="Wayne K.J."/>
            <person name="Tettelin H."/>
            <person name="Glass J.I."/>
            <person name="Rusch D."/>
            <person name="Podicherti R."/>
            <person name="Tsui H.-C.T."/>
            <person name="Winkler M.E."/>
        </authorList>
    </citation>
    <scope>NUCLEOTIDE SEQUENCE</scope>
</reference>
<dbReference type="Gene3D" id="1.20.120.1910">
    <property type="entry name" value="Cysteine-tRNA ligase, C-terminal anti-codon recognition domain"/>
    <property type="match status" value="1"/>
</dbReference>
<dbReference type="SUPFAM" id="SSF47323">
    <property type="entry name" value="Anticodon-binding domain of a subclass of class I aminoacyl-tRNA synthetases"/>
    <property type="match status" value="1"/>
</dbReference>
<evidence type="ECO:0000256" key="1">
    <source>
        <dbReference type="ARBA" id="ARBA00001947"/>
    </source>
</evidence>
<evidence type="ECO:0000256" key="11">
    <source>
        <dbReference type="ARBA" id="ARBA00022917"/>
    </source>
</evidence>
<keyword evidence="9" id="KW-0862">Zinc</keyword>
<evidence type="ECO:0000313" key="15">
    <source>
        <dbReference type="EMBL" id="SUZ63627.1"/>
    </source>
</evidence>
<dbReference type="GO" id="GO:0046872">
    <property type="term" value="F:metal ion binding"/>
    <property type="evidence" value="ECO:0007669"/>
    <property type="project" value="UniProtKB-KW"/>
</dbReference>
<dbReference type="AlphaFoldDB" id="A0A381PBE0"/>
<evidence type="ECO:0000256" key="6">
    <source>
        <dbReference type="ARBA" id="ARBA00022598"/>
    </source>
</evidence>
<keyword evidence="12" id="KW-0030">Aminoacyl-tRNA synthetase</keyword>
<dbReference type="NCBIfam" id="TIGR00435">
    <property type="entry name" value="cysS"/>
    <property type="match status" value="1"/>
</dbReference>
<name>A0A381PBE0_9ZZZZ</name>
<evidence type="ECO:0000259" key="14">
    <source>
        <dbReference type="SMART" id="SM00840"/>
    </source>
</evidence>
<dbReference type="SMART" id="SM00840">
    <property type="entry name" value="DALR_2"/>
    <property type="match status" value="1"/>
</dbReference>
<evidence type="ECO:0000256" key="5">
    <source>
        <dbReference type="ARBA" id="ARBA00022490"/>
    </source>
</evidence>
<evidence type="ECO:0000256" key="8">
    <source>
        <dbReference type="ARBA" id="ARBA00022741"/>
    </source>
</evidence>
<keyword evidence="8" id="KW-0547">Nucleotide-binding</keyword>
<accession>A0A381PBE0</accession>
<dbReference type="InterPro" id="IPR014729">
    <property type="entry name" value="Rossmann-like_a/b/a_fold"/>
</dbReference>
<evidence type="ECO:0000256" key="9">
    <source>
        <dbReference type="ARBA" id="ARBA00022833"/>
    </source>
</evidence>
<evidence type="ECO:0000256" key="12">
    <source>
        <dbReference type="ARBA" id="ARBA00023146"/>
    </source>
</evidence>
<proteinExistence type="inferred from homology"/>
<gene>
    <name evidence="15" type="ORF">METZ01_LOCUS16481</name>
</gene>
<dbReference type="GO" id="GO:0005829">
    <property type="term" value="C:cytosol"/>
    <property type="evidence" value="ECO:0007669"/>
    <property type="project" value="TreeGrafter"/>
</dbReference>
<sequence length="404" mass="46181">MNITDIDDKIIARCGEEGKSLSELTNEYRAAFEKDAVSLRIDLPDTLPAATDHIDDMIDLIKQLIDKDYAYLTDDGSVFFKIGSFPNYGRLSNIDTSQLSSTERVTDDEYGKENPQDFALWKAWKEEDGEIEWESPWGRGRPGWHIECSAMSMKYLGEEFDIHCGGVDLIFPHHENEIAQSVCATDKLFVNFWLHCEHLLVNGAKMSKSAQNFYTITDLINRGYTASAIRYLLTSSHYRHKVDLTEEHLLAASQAVNRFQDFRRRLEKLATSSSRHEADLPVLDEFRKAMNNDLNIAEAMGKVFDWIREINRKIDLNELTTKEAGSAIEVLDKIDSVIAVVSDDKPEITDEEATMIDEREKARQEKNWSRADEIRDYFRSRGFELEDTPDGTILKRSKEGSAGV</sequence>
<protein>
    <recommendedName>
        <fullName evidence="4">cysteine--tRNA ligase</fullName>
        <ecNumber evidence="4">6.1.1.16</ecNumber>
    </recommendedName>
    <alternativeName>
        <fullName evidence="13">Cysteinyl-tRNA synthetase</fullName>
    </alternativeName>
</protein>
<dbReference type="InterPro" id="IPR015803">
    <property type="entry name" value="Cys-tRNA-ligase"/>
</dbReference>
<keyword evidence="11" id="KW-0648">Protein biosynthesis</keyword>
<keyword evidence="10" id="KW-0067">ATP-binding</keyword>
<keyword evidence="5" id="KW-0963">Cytoplasm</keyword>
<dbReference type="PRINTS" id="PR00983">
    <property type="entry name" value="TRNASYNTHCYS"/>
</dbReference>
<organism evidence="15">
    <name type="scientific">marine metagenome</name>
    <dbReference type="NCBI Taxonomy" id="408172"/>
    <lineage>
        <taxon>unclassified sequences</taxon>
        <taxon>metagenomes</taxon>
        <taxon>ecological metagenomes</taxon>
    </lineage>
</organism>
<feature type="domain" description="Cysteinyl-tRNA synthetase class Ia DALR" evidence="14">
    <location>
        <begin position="285"/>
        <end position="349"/>
    </location>
</feature>
<dbReference type="GO" id="GO:0006423">
    <property type="term" value="P:cysteinyl-tRNA aminoacylation"/>
    <property type="evidence" value="ECO:0007669"/>
    <property type="project" value="InterPro"/>
</dbReference>
<comment type="similarity">
    <text evidence="3">Belongs to the class-I aminoacyl-tRNA synthetase family.</text>
</comment>
<keyword evidence="7" id="KW-0479">Metal-binding</keyword>
<dbReference type="GO" id="GO:0005524">
    <property type="term" value="F:ATP binding"/>
    <property type="evidence" value="ECO:0007669"/>
    <property type="project" value="UniProtKB-KW"/>
</dbReference>
<dbReference type="EC" id="6.1.1.16" evidence="4"/>
<dbReference type="EMBL" id="UINC01000921">
    <property type="protein sequence ID" value="SUZ63627.1"/>
    <property type="molecule type" value="Genomic_DNA"/>
</dbReference>
<dbReference type="PANTHER" id="PTHR10890:SF3">
    <property type="entry name" value="CYSTEINE--TRNA LIGASE, CYTOPLASMIC"/>
    <property type="match status" value="1"/>
</dbReference>
<dbReference type="InterPro" id="IPR015273">
    <property type="entry name" value="Cys-tRNA-synt_Ia_DALR"/>
</dbReference>
<evidence type="ECO:0000256" key="4">
    <source>
        <dbReference type="ARBA" id="ARBA00012832"/>
    </source>
</evidence>
<dbReference type="Pfam" id="PF01406">
    <property type="entry name" value="tRNA-synt_1e"/>
    <property type="match status" value="1"/>
</dbReference>
<dbReference type="InterPro" id="IPR024909">
    <property type="entry name" value="Cys-tRNA/MSH_ligase"/>
</dbReference>
<comment type="subcellular location">
    <subcellularLocation>
        <location evidence="2">Cytoplasm</location>
    </subcellularLocation>
</comment>
<dbReference type="InterPro" id="IPR032678">
    <property type="entry name" value="tRNA-synt_1_cat_dom"/>
</dbReference>
<dbReference type="Gene3D" id="3.40.50.620">
    <property type="entry name" value="HUPs"/>
    <property type="match status" value="1"/>
</dbReference>
<evidence type="ECO:0000256" key="13">
    <source>
        <dbReference type="ARBA" id="ARBA00031499"/>
    </source>
</evidence>
<dbReference type="HAMAP" id="MF_00041">
    <property type="entry name" value="Cys_tRNA_synth"/>
    <property type="match status" value="1"/>
</dbReference>
<dbReference type="InterPro" id="IPR009080">
    <property type="entry name" value="tRNAsynth_Ia_anticodon-bd"/>
</dbReference>